<feature type="binding site" evidence="6 8">
    <location>
        <begin position="322"/>
        <end position="324"/>
    </location>
    <ligand>
        <name>NAD(+)</name>
        <dbReference type="ChEBI" id="CHEBI:57540"/>
    </ligand>
</feature>
<dbReference type="InterPro" id="IPR042172">
    <property type="entry name" value="Adenosylhomocyst_ase-like_sf"/>
</dbReference>
<feature type="binding site" evidence="6 7">
    <location>
        <position position="199"/>
    </location>
    <ligand>
        <name>substrate</name>
    </ligand>
</feature>
<dbReference type="RefSeq" id="WP_004580687.1">
    <property type="nucleotide sequence ID" value="NZ_AP028878.1"/>
</dbReference>
<dbReference type="Pfam" id="PF05221">
    <property type="entry name" value="AdoHcyase"/>
    <property type="match status" value="1"/>
</dbReference>
<dbReference type="NCBIfam" id="TIGR00936">
    <property type="entry name" value="ahcY"/>
    <property type="match status" value="1"/>
</dbReference>
<dbReference type="Proteomes" id="UP000013165">
    <property type="component" value="Unassembled WGS sequence"/>
</dbReference>
<gene>
    <name evidence="6" type="primary">ahcY</name>
    <name evidence="12" type="ORF">J057_13646</name>
</gene>
<dbReference type="HAMAP" id="MF_00563">
    <property type="entry name" value="AdoHcyase"/>
    <property type="match status" value="1"/>
</dbReference>
<feature type="binding site" evidence="6 7">
    <location>
        <position position="64"/>
    </location>
    <ligand>
        <name>substrate</name>
    </ligand>
</feature>
<evidence type="ECO:0000256" key="4">
    <source>
        <dbReference type="ARBA" id="ARBA00022801"/>
    </source>
</evidence>
<dbReference type="EMBL" id="APLQ01000011">
    <property type="protein sequence ID" value="ENO16402.1"/>
    <property type="molecule type" value="Genomic_DNA"/>
</dbReference>
<dbReference type="FunFam" id="3.40.50.1480:FF:000007">
    <property type="entry name" value="Adenosylhomocysteinase"/>
    <property type="match status" value="1"/>
</dbReference>
<comment type="similarity">
    <text evidence="1 6 10">Belongs to the adenosylhomocysteinase family.</text>
</comment>
<dbReference type="OrthoDB" id="9802717at2"/>
<dbReference type="Gene3D" id="3.40.50.1480">
    <property type="entry name" value="Adenosylhomocysteinase-like"/>
    <property type="match status" value="3"/>
</dbReference>
<dbReference type="PIRSF" id="PIRSF001109">
    <property type="entry name" value="Ad_hcy_hydrolase"/>
    <property type="match status" value="1"/>
</dbReference>
<dbReference type="GO" id="GO:0005829">
    <property type="term" value="C:cytosol"/>
    <property type="evidence" value="ECO:0007669"/>
    <property type="project" value="TreeGrafter"/>
</dbReference>
<dbReference type="AlphaFoldDB" id="N6WZ40"/>
<feature type="domain" description="S-adenosyl-L-homocysteine hydrolase NAD binding" evidence="11">
    <location>
        <begin position="200"/>
        <end position="376"/>
    </location>
</feature>
<keyword evidence="3 6" id="KW-0554">One-carbon metabolism</keyword>
<dbReference type="Pfam" id="PF00670">
    <property type="entry name" value="AdoHcyase_NAD"/>
    <property type="match status" value="1"/>
</dbReference>
<feature type="binding site" evidence="8">
    <location>
        <position position="377"/>
    </location>
    <ligand>
        <name>NAD(+)</name>
        <dbReference type="ChEBI" id="CHEBI:57540"/>
    </ligand>
</feature>
<dbReference type="PANTHER" id="PTHR23420:SF0">
    <property type="entry name" value="ADENOSYLHOMOCYSTEINASE"/>
    <property type="match status" value="1"/>
</dbReference>
<dbReference type="STRING" id="626887.J057_13646"/>
<feature type="binding site" evidence="6 7">
    <location>
        <position position="140"/>
    </location>
    <ligand>
        <name>substrate</name>
    </ligand>
</feature>
<sequence>MSTPAEQLNTNEDFKVRDISLADWGRKEIMIAESEMPALMALRNKYKGEQPLKGANIMGCIHMTIQTAVLIETLIELGADVRWSSCNIFSTQDHAAAAIASKGIPVFAWKGETEDEYEWCLERTVGADVEGWEPNMVLDDGGDLTALLHDKFPEILNKCHGITEETTTGVHRLQEMMREGTLKVPAINVNDSITKSKNDNKYGCRHSLNDAIKRATDHLMSGKKALVIGYGDVGKGSAASLRQEGMIVKVTEADPICAMQACMDGYEVVSPYVNGVNTGTESGVDKDLLGHIDLLVTTTGNVNVCDSNMLKALKAGALVCNIGHFDNEIDTAYMRKHWEWEEIKPQVHLIHRDKTAGDYLLLLSEGRLVNLGNATGHPSRIMDGSFANQVLAQMHLFERRFADLPADAREKGVYVHVLPKHLDEEVARAMVEGFGGTITKLTPEQAKYIGVAVEGPYKPDSYKY</sequence>
<feature type="binding site" evidence="6 7">
    <location>
        <position position="165"/>
    </location>
    <ligand>
        <name>substrate</name>
    </ligand>
</feature>
<dbReference type="SUPFAM" id="SSF51735">
    <property type="entry name" value="NAD(P)-binding Rossmann-fold domains"/>
    <property type="match status" value="1"/>
</dbReference>
<evidence type="ECO:0000259" key="11">
    <source>
        <dbReference type="SMART" id="SM00997"/>
    </source>
</evidence>
<dbReference type="InterPro" id="IPR020082">
    <property type="entry name" value="S-Ado-L-homoCys_hydrolase_CS"/>
</dbReference>
<dbReference type="SUPFAM" id="SSF52283">
    <property type="entry name" value="Formate/glycerate dehydrogenase catalytic domain-like"/>
    <property type="match status" value="1"/>
</dbReference>
<dbReference type="PANTHER" id="PTHR23420">
    <property type="entry name" value="ADENOSYLHOMOCYSTEINASE"/>
    <property type="match status" value="1"/>
</dbReference>
<feature type="binding site" evidence="6">
    <location>
        <begin position="229"/>
        <end position="234"/>
    </location>
    <ligand>
        <name>NAD(+)</name>
        <dbReference type="ChEBI" id="CHEBI:57540"/>
    </ligand>
</feature>
<comment type="caution">
    <text evidence="12">The sequence shown here is derived from an EMBL/GenBank/DDBJ whole genome shotgun (WGS) entry which is preliminary data.</text>
</comment>
<dbReference type="PROSITE" id="PS00738">
    <property type="entry name" value="ADOHCYASE_1"/>
    <property type="match status" value="1"/>
</dbReference>
<evidence type="ECO:0000256" key="5">
    <source>
        <dbReference type="ARBA" id="ARBA00023027"/>
    </source>
</evidence>
<proteinExistence type="inferred from homology"/>
<feature type="binding site" evidence="6 8">
    <location>
        <position position="370"/>
    </location>
    <ligand>
        <name>NAD(+)</name>
        <dbReference type="ChEBI" id="CHEBI:57540"/>
    </ligand>
</feature>
<dbReference type="InterPro" id="IPR000043">
    <property type="entry name" value="Adenosylhomocysteinase-like"/>
</dbReference>
<dbReference type="GO" id="GO:0071269">
    <property type="term" value="P:L-homocysteine biosynthetic process"/>
    <property type="evidence" value="ECO:0007669"/>
    <property type="project" value="UniProtKB-UniRule"/>
</dbReference>
<dbReference type="GO" id="GO:0033353">
    <property type="term" value="P:S-adenosylmethionine cycle"/>
    <property type="evidence" value="ECO:0007669"/>
    <property type="project" value="TreeGrafter"/>
</dbReference>
<feature type="binding site" evidence="6">
    <location>
        <position position="301"/>
    </location>
    <ligand>
        <name>NAD(+)</name>
        <dbReference type="ChEBI" id="CHEBI:57540"/>
    </ligand>
</feature>
<dbReference type="eggNOG" id="COG0499">
    <property type="taxonomic scope" value="Bacteria"/>
</dbReference>
<name>N6WZ40_9GAMM</name>
<keyword evidence="5 6" id="KW-0520">NAD</keyword>
<comment type="pathway">
    <text evidence="6 9">Amino-acid biosynthesis; L-homocysteine biosynthesis; L-homocysteine from S-adenosyl-L-homocysteine: step 1/1.</text>
</comment>
<dbReference type="GO" id="GO:0006730">
    <property type="term" value="P:one-carbon metabolic process"/>
    <property type="evidence" value="ECO:0007669"/>
    <property type="project" value="UniProtKB-UniRule"/>
</dbReference>
<accession>N6WZ40</accession>
<keyword evidence="2 6" id="KW-0963">Cytoplasm</keyword>
<dbReference type="HOGENOM" id="CLU_025194_2_1_6"/>
<feature type="binding site" evidence="6 8">
    <location>
        <begin position="166"/>
        <end position="168"/>
    </location>
    <ligand>
        <name>NAD(+)</name>
        <dbReference type="ChEBI" id="CHEBI:57540"/>
    </ligand>
</feature>
<comment type="cofactor">
    <cofactor evidence="6 8 9">
        <name>NAD(+)</name>
        <dbReference type="ChEBI" id="CHEBI:57540"/>
    </cofactor>
    <text evidence="6 8 9">Binds 1 NAD(+) per subunit.</text>
</comment>
<evidence type="ECO:0000256" key="2">
    <source>
        <dbReference type="ARBA" id="ARBA00022490"/>
    </source>
</evidence>
<keyword evidence="4 6" id="KW-0378">Hydrolase</keyword>
<feature type="binding site" evidence="8">
    <location>
        <begin position="231"/>
        <end position="236"/>
    </location>
    <ligand>
        <name>NAD(+)</name>
        <dbReference type="ChEBI" id="CHEBI:57540"/>
    </ligand>
</feature>
<evidence type="ECO:0000256" key="6">
    <source>
        <dbReference type="HAMAP-Rule" id="MF_00563"/>
    </source>
</evidence>
<dbReference type="SMART" id="SM00997">
    <property type="entry name" value="AdoHcyase_NAD"/>
    <property type="match status" value="1"/>
</dbReference>
<dbReference type="FunFam" id="3.40.50.1480:FF:000006">
    <property type="entry name" value="Adenosylhomocysteinase"/>
    <property type="match status" value="1"/>
</dbReference>
<organism evidence="12 13">
    <name type="scientific">Marinobacter nanhaiticus D15-8W</name>
    <dbReference type="NCBI Taxonomy" id="626887"/>
    <lineage>
        <taxon>Bacteria</taxon>
        <taxon>Pseudomonadati</taxon>
        <taxon>Pseudomonadota</taxon>
        <taxon>Gammaproteobacteria</taxon>
        <taxon>Pseudomonadales</taxon>
        <taxon>Marinobacteraceae</taxon>
        <taxon>Marinobacter</taxon>
    </lineage>
</organism>
<dbReference type="PROSITE" id="PS00739">
    <property type="entry name" value="ADOHCYASE_2"/>
    <property type="match status" value="1"/>
</dbReference>
<keyword evidence="13" id="KW-1185">Reference proteome</keyword>
<dbReference type="SMART" id="SM00996">
    <property type="entry name" value="AdoHcyase"/>
    <property type="match status" value="1"/>
</dbReference>
<comment type="catalytic activity">
    <reaction evidence="6 9">
        <text>S-adenosyl-L-homocysteine + H2O = L-homocysteine + adenosine</text>
        <dbReference type="Rhea" id="RHEA:21708"/>
        <dbReference type="ChEBI" id="CHEBI:15377"/>
        <dbReference type="ChEBI" id="CHEBI:16335"/>
        <dbReference type="ChEBI" id="CHEBI:57856"/>
        <dbReference type="ChEBI" id="CHEBI:58199"/>
        <dbReference type="EC" id="3.13.2.1"/>
    </reaction>
</comment>
<dbReference type="CDD" id="cd00401">
    <property type="entry name" value="SAHH"/>
    <property type="match status" value="1"/>
</dbReference>
<evidence type="ECO:0000256" key="3">
    <source>
        <dbReference type="ARBA" id="ARBA00022563"/>
    </source>
</evidence>
<feature type="binding site" evidence="6">
    <location>
        <position position="200"/>
    </location>
    <ligand>
        <name>NAD(+)</name>
        <dbReference type="ChEBI" id="CHEBI:57540"/>
    </ligand>
</feature>
<dbReference type="EC" id="3.13.2.1" evidence="6"/>
<dbReference type="Gene3D" id="3.40.50.720">
    <property type="entry name" value="NAD(P)-binding Rossmann-like Domain"/>
    <property type="match status" value="1"/>
</dbReference>
<evidence type="ECO:0000256" key="10">
    <source>
        <dbReference type="RuleBase" id="RU004166"/>
    </source>
</evidence>
<dbReference type="UniPathway" id="UPA00314">
    <property type="reaction ID" value="UER00076"/>
</dbReference>
<dbReference type="InterPro" id="IPR036291">
    <property type="entry name" value="NAD(P)-bd_dom_sf"/>
</dbReference>
<comment type="function">
    <text evidence="6">May play a key role in the regulation of the intracellular concentration of adenosylhomocysteine.</text>
</comment>
<dbReference type="GO" id="GO:0004013">
    <property type="term" value="F:adenosylhomocysteinase activity"/>
    <property type="evidence" value="ECO:0007669"/>
    <property type="project" value="UniProtKB-UniRule"/>
</dbReference>
<comment type="subcellular location">
    <subcellularLocation>
        <location evidence="6">Cytoplasm</location>
    </subcellularLocation>
</comment>
<dbReference type="PATRIC" id="fig|626887.3.peg.2732"/>
<feature type="binding site" evidence="6 8">
    <location>
        <position position="252"/>
    </location>
    <ligand>
        <name>NAD(+)</name>
        <dbReference type="ChEBI" id="CHEBI:57540"/>
    </ligand>
</feature>
<evidence type="ECO:0000256" key="1">
    <source>
        <dbReference type="ARBA" id="ARBA00007122"/>
    </source>
</evidence>
<protein>
    <recommendedName>
        <fullName evidence="6">Adenosylhomocysteinase</fullName>
        <ecNumber evidence="6">3.13.2.1</ecNumber>
    </recommendedName>
    <alternativeName>
        <fullName evidence="6">S-adenosyl-L-homocysteine hydrolase</fullName>
        <shortName evidence="6">AdoHcyase</shortName>
    </alternativeName>
</protein>
<evidence type="ECO:0000313" key="13">
    <source>
        <dbReference type="Proteomes" id="UP000013165"/>
    </source>
</evidence>
<evidence type="ECO:0000313" key="12">
    <source>
        <dbReference type="EMBL" id="ENO16402.1"/>
    </source>
</evidence>
<evidence type="ECO:0000256" key="8">
    <source>
        <dbReference type="PIRSR" id="PIRSR001109-2"/>
    </source>
</evidence>
<reference evidence="12 13" key="1">
    <citation type="journal article" date="2013" name="Genome Announc.">
        <title>Genome Sequence of the Polycyclic Aromatic Hydrocarbon-Degrading Bacterium Strain Marinobacter nanhaiticus D15-8WT.</title>
        <authorList>
            <person name="Cui Z."/>
            <person name="Gao W."/>
            <person name="Li Q."/>
            <person name="Xu G."/>
            <person name="Zheng L."/>
        </authorList>
    </citation>
    <scope>NUCLEOTIDE SEQUENCE [LARGE SCALE GENOMIC DNA]</scope>
    <source>
        <strain evidence="12 13">D15-8W</strain>
    </source>
</reference>
<dbReference type="NCBIfam" id="NF004005">
    <property type="entry name" value="PRK05476.2-3"/>
    <property type="match status" value="1"/>
</dbReference>
<evidence type="ECO:0000256" key="9">
    <source>
        <dbReference type="RuleBase" id="RU000548"/>
    </source>
</evidence>
<feature type="binding site" evidence="6 7">
    <location>
        <position position="195"/>
    </location>
    <ligand>
        <name>substrate</name>
    </ligand>
</feature>
<evidence type="ECO:0000256" key="7">
    <source>
        <dbReference type="PIRSR" id="PIRSR001109-1"/>
    </source>
</evidence>
<dbReference type="InterPro" id="IPR015878">
    <property type="entry name" value="Ado_hCys_hydrolase_NAD-bd"/>
</dbReference>